<evidence type="ECO:0000256" key="1">
    <source>
        <dbReference type="ARBA" id="ARBA00004651"/>
    </source>
</evidence>
<comment type="subcellular location">
    <subcellularLocation>
        <location evidence="1 9">Cell membrane</location>
        <topology evidence="1 9">Multi-pass membrane protein</topology>
    </subcellularLocation>
</comment>
<comment type="caution">
    <text evidence="9">Lacks conserved residue(s) required for the propagation of feature annotation.</text>
</comment>
<dbReference type="AlphaFoldDB" id="A0A1I8G301"/>
<evidence type="ECO:0000313" key="11">
    <source>
        <dbReference type="WBParaSite" id="maker-uti_cns_0000734-snap-gene-0.4-mRNA-1"/>
    </source>
</evidence>
<gene>
    <name evidence="9" type="primary">inx</name>
</gene>
<dbReference type="GO" id="GO:0034220">
    <property type="term" value="P:monoatomic ion transmembrane transport"/>
    <property type="evidence" value="ECO:0007669"/>
    <property type="project" value="UniProtKB-KW"/>
</dbReference>
<evidence type="ECO:0000256" key="2">
    <source>
        <dbReference type="ARBA" id="ARBA00022448"/>
    </source>
</evidence>
<comment type="function">
    <text evidence="9">Structural component of the gap junctions.</text>
</comment>
<name>A0A1I8G301_9PLAT</name>
<keyword evidence="8 9" id="KW-0407">Ion channel</keyword>
<keyword evidence="6 9" id="KW-0406">Ion transport</keyword>
<dbReference type="InterPro" id="IPR000990">
    <property type="entry name" value="Innexin"/>
</dbReference>
<accession>A0A1I8G301</accession>
<evidence type="ECO:0000256" key="6">
    <source>
        <dbReference type="ARBA" id="ARBA00023065"/>
    </source>
</evidence>
<organism evidence="10 11">
    <name type="scientific">Macrostomum lignano</name>
    <dbReference type="NCBI Taxonomy" id="282301"/>
    <lineage>
        <taxon>Eukaryota</taxon>
        <taxon>Metazoa</taxon>
        <taxon>Spiralia</taxon>
        <taxon>Lophotrochozoa</taxon>
        <taxon>Platyhelminthes</taxon>
        <taxon>Rhabditophora</taxon>
        <taxon>Macrostomorpha</taxon>
        <taxon>Macrostomida</taxon>
        <taxon>Macrostomidae</taxon>
        <taxon>Macrostomum</taxon>
    </lineage>
</organism>
<comment type="similarity">
    <text evidence="9">Belongs to the pannexin family.</text>
</comment>
<sequence length="436" mass="50528">FAKFRFGSLINAEDFADKVNYQWTGAFLIISTALIAMRQYIFTPIQCWVPPEWPRPWEEYTENFCWIQNTYHVVFYDPSHPNPEGRKKAELNYYQWVPFVLALESLLVYSPHLVWKLVTVQSGYNPNAIVKFAAEAATIDQDKKRKLIGYLARHVEKAMNSRRQWRLTPSCYSNLQRLCYTVLPCFWFGKRSGTMLFALYITNKAVYALMAFAHLYVMKCFLGFDSLAFGWHCLNDLLQGREWQQTRVFPRVTFCDVPAKYVGQWNIRSVQCVLPVNLLNEKIYIFLWFWTILCLILTGLSTALWVGRLLIYKNRQSFVKKYLRILNSIISDDTRQEDKGTRKRFVNEFLAHDGIFILRMIAENVGDVCVADVVDEMYKNYVNALIRAAADDAASVVGPPPLQRTASTASTTLQRRVSALGPQEEQIFPFGKKSIV</sequence>
<reference evidence="11" key="1">
    <citation type="submission" date="2016-11" db="UniProtKB">
        <authorList>
            <consortium name="WormBaseParasite"/>
        </authorList>
    </citation>
    <scope>IDENTIFICATION</scope>
</reference>
<feature type="transmembrane region" description="Helical" evidence="9">
    <location>
        <begin position="283"/>
        <end position="311"/>
    </location>
</feature>
<evidence type="ECO:0000256" key="5">
    <source>
        <dbReference type="ARBA" id="ARBA00022989"/>
    </source>
</evidence>
<evidence type="ECO:0000256" key="4">
    <source>
        <dbReference type="ARBA" id="ARBA00022692"/>
    </source>
</evidence>
<dbReference type="GO" id="GO:0005921">
    <property type="term" value="C:gap junction"/>
    <property type="evidence" value="ECO:0007669"/>
    <property type="project" value="UniProtKB-UniRule"/>
</dbReference>
<keyword evidence="3" id="KW-1003">Cell membrane</keyword>
<evidence type="ECO:0000256" key="9">
    <source>
        <dbReference type="RuleBase" id="RU010713"/>
    </source>
</evidence>
<dbReference type="GO" id="GO:0005243">
    <property type="term" value="F:gap junction channel activity"/>
    <property type="evidence" value="ECO:0007669"/>
    <property type="project" value="TreeGrafter"/>
</dbReference>
<evidence type="ECO:0000256" key="8">
    <source>
        <dbReference type="ARBA" id="ARBA00023303"/>
    </source>
</evidence>
<dbReference type="WBParaSite" id="maker-uti_cns_0000734-snap-gene-0.4-mRNA-1">
    <property type="protein sequence ID" value="maker-uti_cns_0000734-snap-gene-0.4-mRNA-1"/>
    <property type="gene ID" value="maker-uti_cns_0000734-snap-gene-0.4"/>
</dbReference>
<feature type="transmembrane region" description="Helical" evidence="9">
    <location>
        <begin position="197"/>
        <end position="217"/>
    </location>
</feature>
<keyword evidence="7 9" id="KW-0472">Membrane</keyword>
<keyword evidence="10" id="KW-1185">Reference proteome</keyword>
<dbReference type="PROSITE" id="PS51013">
    <property type="entry name" value="PANNEXIN"/>
    <property type="match status" value="1"/>
</dbReference>
<keyword evidence="4 9" id="KW-0812">Transmembrane</keyword>
<dbReference type="PRINTS" id="PR01262">
    <property type="entry name" value="INNEXIN"/>
</dbReference>
<keyword evidence="2 9" id="KW-0813">Transport</keyword>
<feature type="transmembrane region" description="Helical" evidence="9">
    <location>
        <begin position="20"/>
        <end position="37"/>
    </location>
</feature>
<dbReference type="PANTHER" id="PTHR11893">
    <property type="entry name" value="INNEXIN"/>
    <property type="match status" value="1"/>
</dbReference>
<dbReference type="PANTHER" id="PTHR11893:SF36">
    <property type="entry name" value="INNEXIN-5"/>
    <property type="match status" value="1"/>
</dbReference>
<proteinExistence type="inferred from homology"/>
<dbReference type="Pfam" id="PF00876">
    <property type="entry name" value="Innexin"/>
    <property type="match status" value="1"/>
</dbReference>
<evidence type="ECO:0000313" key="10">
    <source>
        <dbReference type="Proteomes" id="UP000095280"/>
    </source>
</evidence>
<dbReference type="Proteomes" id="UP000095280">
    <property type="component" value="Unplaced"/>
</dbReference>
<evidence type="ECO:0000256" key="3">
    <source>
        <dbReference type="ARBA" id="ARBA00022475"/>
    </source>
</evidence>
<keyword evidence="5 9" id="KW-1133">Transmembrane helix</keyword>
<protein>
    <recommendedName>
        <fullName evidence="9">Innexin</fullName>
    </recommendedName>
</protein>
<evidence type="ECO:0000256" key="7">
    <source>
        <dbReference type="ARBA" id="ARBA00023136"/>
    </source>
</evidence>
<dbReference type="GO" id="GO:0005886">
    <property type="term" value="C:plasma membrane"/>
    <property type="evidence" value="ECO:0007669"/>
    <property type="project" value="UniProtKB-SubCell"/>
</dbReference>